<dbReference type="Pfam" id="PF01652">
    <property type="entry name" value="IF4E"/>
    <property type="match status" value="1"/>
</dbReference>
<dbReference type="InterPro" id="IPR001040">
    <property type="entry name" value="TIF_eIF_4E"/>
</dbReference>
<sequence>MAEKSEAESTGSAPPAGGPHFLETEWVLWEHRAPDKSSKSYEDNMEKLVEFATVEDFWNAWNHIPPPSGIFYDGKTKKRFSNRIVESFSLFKKGIKPEWEDPANRAGAEWFCRRPFTPAQLDEFWLNLALGVIGETIDPADEICGARLVDKSSNARCMYRLELWFRKKDETIANDLLQRMQGALGKASAPLKWEFRPH</sequence>
<evidence type="ECO:0000313" key="8">
    <source>
        <dbReference type="EMBL" id="KAL1511132.1"/>
    </source>
</evidence>
<comment type="similarity">
    <text evidence="1 6">Belongs to the eukaryotic initiation factor 4E family.</text>
</comment>
<dbReference type="SUPFAM" id="SSF55418">
    <property type="entry name" value="eIF4e-like"/>
    <property type="match status" value="1"/>
</dbReference>
<dbReference type="Proteomes" id="UP001515480">
    <property type="component" value="Unassembled WGS sequence"/>
</dbReference>
<keyword evidence="9" id="KW-1185">Reference proteome</keyword>
<dbReference type="EMBL" id="JBGBPQ010000014">
    <property type="protein sequence ID" value="KAL1511132.1"/>
    <property type="molecule type" value="Genomic_DNA"/>
</dbReference>
<feature type="region of interest" description="Disordered" evidence="7">
    <location>
        <begin position="1"/>
        <end position="20"/>
    </location>
</feature>
<evidence type="ECO:0008006" key="10">
    <source>
        <dbReference type="Google" id="ProtNLM"/>
    </source>
</evidence>
<proteinExistence type="inferred from homology"/>
<dbReference type="GO" id="GO:0016281">
    <property type="term" value="C:eukaryotic translation initiation factor 4F complex"/>
    <property type="evidence" value="ECO:0007669"/>
    <property type="project" value="TreeGrafter"/>
</dbReference>
<evidence type="ECO:0000256" key="5">
    <source>
        <dbReference type="ARBA" id="ARBA00022917"/>
    </source>
</evidence>
<evidence type="ECO:0000256" key="6">
    <source>
        <dbReference type="RuleBase" id="RU004374"/>
    </source>
</evidence>
<reference evidence="8 9" key="1">
    <citation type="journal article" date="2024" name="Science">
        <title>Giant polyketide synthase enzymes in the biosynthesis of giant marine polyether toxins.</title>
        <authorList>
            <person name="Fallon T.R."/>
            <person name="Shende V.V."/>
            <person name="Wierzbicki I.H."/>
            <person name="Pendleton A.L."/>
            <person name="Watervoot N.F."/>
            <person name="Auber R.P."/>
            <person name="Gonzalez D.J."/>
            <person name="Wisecaver J.H."/>
            <person name="Moore B.S."/>
        </authorList>
    </citation>
    <scope>NUCLEOTIDE SEQUENCE [LARGE SCALE GENOMIC DNA]</scope>
    <source>
        <strain evidence="8 9">12B1</strain>
    </source>
</reference>
<evidence type="ECO:0000256" key="3">
    <source>
        <dbReference type="ARBA" id="ARBA00022845"/>
    </source>
</evidence>
<accession>A0AB34J4E2</accession>
<keyword evidence="2 6" id="KW-0396">Initiation factor</keyword>
<dbReference type="Gene3D" id="3.30.760.10">
    <property type="entry name" value="RNA Cap, Translation Initiation Factor Eif4e"/>
    <property type="match status" value="1"/>
</dbReference>
<evidence type="ECO:0000256" key="2">
    <source>
        <dbReference type="ARBA" id="ARBA00022540"/>
    </source>
</evidence>
<evidence type="ECO:0000256" key="1">
    <source>
        <dbReference type="ARBA" id="ARBA00009860"/>
    </source>
</evidence>
<dbReference type="PANTHER" id="PTHR11960:SF8">
    <property type="entry name" value="EUKARYOTIC TRANSLATION INITIATION FACTOR 4E1-RELATED"/>
    <property type="match status" value="1"/>
</dbReference>
<evidence type="ECO:0000256" key="7">
    <source>
        <dbReference type="SAM" id="MobiDB-lite"/>
    </source>
</evidence>
<keyword evidence="4 6" id="KW-0694">RNA-binding</keyword>
<keyword evidence="5 6" id="KW-0648">Protein biosynthesis</keyword>
<dbReference type="GO" id="GO:0006417">
    <property type="term" value="P:regulation of translation"/>
    <property type="evidence" value="ECO:0007669"/>
    <property type="project" value="UniProtKB-KW"/>
</dbReference>
<gene>
    <name evidence="8" type="ORF">AB1Y20_005952</name>
</gene>
<dbReference type="GO" id="GO:0000340">
    <property type="term" value="F:RNA 7-methylguanosine cap binding"/>
    <property type="evidence" value="ECO:0007669"/>
    <property type="project" value="TreeGrafter"/>
</dbReference>
<comment type="caution">
    <text evidence="8">The sequence shown here is derived from an EMBL/GenBank/DDBJ whole genome shotgun (WGS) entry which is preliminary data.</text>
</comment>
<evidence type="ECO:0000256" key="4">
    <source>
        <dbReference type="ARBA" id="ARBA00022884"/>
    </source>
</evidence>
<protein>
    <recommendedName>
        <fullName evidence="10">Eukaryotic translation initiation factor 4E</fullName>
    </recommendedName>
</protein>
<keyword evidence="3" id="KW-0810">Translation regulation</keyword>
<dbReference type="AlphaFoldDB" id="A0AB34J4E2"/>
<dbReference type="GO" id="GO:0003743">
    <property type="term" value="F:translation initiation factor activity"/>
    <property type="evidence" value="ECO:0007669"/>
    <property type="project" value="UniProtKB-KW"/>
</dbReference>
<organism evidence="8 9">
    <name type="scientific">Prymnesium parvum</name>
    <name type="common">Toxic golden alga</name>
    <dbReference type="NCBI Taxonomy" id="97485"/>
    <lineage>
        <taxon>Eukaryota</taxon>
        <taxon>Haptista</taxon>
        <taxon>Haptophyta</taxon>
        <taxon>Prymnesiophyceae</taxon>
        <taxon>Prymnesiales</taxon>
        <taxon>Prymnesiaceae</taxon>
        <taxon>Prymnesium</taxon>
    </lineage>
</organism>
<evidence type="ECO:0000313" key="9">
    <source>
        <dbReference type="Proteomes" id="UP001515480"/>
    </source>
</evidence>
<name>A0AB34J4E2_PRYPA</name>
<dbReference type="PANTHER" id="PTHR11960">
    <property type="entry name" value="EUKARYOTIC TRANSLATION INITIATION FACTOR 4E RELATED"/>
    <property type="match status" value="1"/>
</dbReference>
<dbReference type="InterPro" id="IPR023398">
    <property type="entry name" value="TIF_eIF4e-like"/>
</dbReference>